<name>A0A8G2FLA1_ACIRU</name>
<dbReference type="AlphaFoldDB" id="A0A8G2FLA1"/>
<reference evidence="2 3" key="1">
    <citation type="submission" date="2017-01" db="EMBL/GenBank/DDBJ databases">
        <authorList>
            <person name="Varghese N."/>
            <person name="Submissions S."/>
        </authorList>
    </citation>
    <scope>NUCLEOTIDE SEQUENCE [LARGE SCALE GENOMIC DNA]</scope>
    <source>
        <strain evidence="2 3">ATCC 35905</strain>
    </source>
</reference>
<gene>
    <name evidence="2" type="ORF">SAMN05421828_10526</name>
</gene>
<evidence type="ECO:0000313" key="3">
    <source>
        <dbReference type="Proteomes" id="UP000186308"/>
    </source>
</evidence>
<dbReference type="Gene3D" id="3.40.50.300">
    <property type="entry name" value="P-loop containing nucleotide triphosphate hydrolases"/>
    <property type="match status" value="1"/>
</dbReference>
<dbReference type="InterPro" id="IPR027417">
    <property type="entry name" value="P-loop_NTPase"/>
</dbReference>
<evidence type="ECO:0000256" key="1">
    <source>
        <dbReference type="SAM" id="MobiDB-lite"/>
    </source>
</evidence>
<feature type="compositionally biased region" description="Basic and acidic residues" evidence="1">
    <location>
        <begin position="1"/>
        <end position="12"/>
    </location>
</feature>
<sequence>MMDHRTPDDILRDAGGTFERFYPGDGGPDAQDARGAGPDAGPHARPDAPGALMPINPADLEYTPVPDREWLIPDWLGVGYVTGQYGDGGVGKGMTAQALQTATATGTAWLGYAVKPCRSIGLYCEDDNDELHRRQDRICTANGVSFGDLEPMRWISGVGHDNTFCTFTSDGKMQVSARYYEVAEIAKNHDAKLIILDNVADLFGGNENDRNQVRRFINLLNRLALDRGAAILLNCHPSRAGLASGSLDGGSTAWSNSMRSRWTLAKAVVDEDGQDDGERVLSRAKANYAPDGGTIKLRWAGGVLVPVNREGGLSGTAIRAMVEDTFLTLLDRCAAQNLFLSESRNAGNYAPKVFASRPDREGYTKREFEKAMASLFASRKIIVEDYKRNRQAFKRIARQPDEEGEE</sequence>
<comment type="caution">
    <text evidence="2">The sequence shown here is derived from an EMBL/GenBank/DDBJ whole genome shotgun (WGS) entry which is preliminary data.</text>
</comment>
<dbReference type="SUPFAM" id="SSF52540">
    <property type="entry name" value="P-loop containing nucleoside triphosphate hydrolases"/>
    <property type="match status" value="1"/>
</dbReference>
<proteinExistence type="predicted"/>
<dbReference type="Proteomes" id="UP000186308">
    <property type="component" value="Unassembled WGS sequence"/>
</dbReference>
<protein>
    <submittedName>
        <fullName evidence="2">RecA-family ATPase</fullName>
    </submittedName>
</protein>
<evidence type="ECO:0000313" key="2">
    <source>
        <dbReference type="EMBL" id="SIQ46443.1"/>
    </source>
</evidence>
<keyword evidence="3" id="KW-1185">Reference proteome</keyword>
<dbReference type="EMBL" id="FTNE01000005">
    <property type="protein sequence ID" value="SIQ46443.1"/>
    <property type="molecule type" value="Genomic_DNA"/>
</dbReference>
<accession>A0A8G2FLA1</accession>
<dbReference type="OrthoDB" id="9763644at2"/>
<organism evidence="2 3">
    <name type="scientific">Acidiphilium rubrum</name>
    <dbReference type="NCBI Taxonomy" id="526"/>
    <lineage>
        <taxon>Bacteria</taxon>
        <taxon>Pseudomonadati</taxon>
        <taxon>Pseudomonadota</taxon>
        <taxon>Alphaproteobacteria</taxon>
        <taxon>Acetobacterales</taxon>
        <taxon>Acidocellaceae</taxon>
        <taxon>Acidiphilium</taxon>
    </lineage>
</organism>
<feature type="region of interest" description="Disordered" evidence="1">
    <location>
        <begin position="1"/>
        <end position="51"/>
    </location>
</feature>
<dbReference type="RefSeq" id="WP_081849177.1">
    <property type="nucleotide sequence ID" value="NZ_FTNE01000005.1"/>
</dbReference>
<dbReference type="Pfam" id="PF13481">
    <property type="entry name" value="AAA_25"/>
    <property type="match status" value="1"/>
</dbReference>